<evidence type="ECO:0000256" key="6">
    <source>
        <dbReference type="ARBA" id="ARBA00023235"/>
    </source>
</evidence>
<dbReference type="PANTHER" id="PTHR38461:SF1">
    <property type="entry name" value="4-DEOXY-L-THREO-5-HEXOSULOSE-URONATE KETOL-ISOMERASE"/>
    <property type="match status" value="1"/>
</dbReference>
<feature type="binding site" evidence="7">
    <location>
        <position position="201"/>
    </location>
    <ligand>
        <name>Zn(2+)</name>
        <dbReference type="ChEBI" id="CHEBI:29105"/>
    </ligand>
</feature>
<evidence type="ECO:0000313" key="9">
    <source>
        <dbReference type="Proteomes" id="UP000199283"/>
    </source>
</evidence>
<dbReference type="RefSeq" id="WP_092760095.1">
    <property type="nucleotide sequence ID" value="NZ_FNZQ01000001.1"/>
</dbReference>
<dbReference type="NCBIfam" id="NF002091">
    <property type="entry name" value="PRK00924.1"/>
    <property type="match status" value="1"/>
</dbReference>
<comment type="cofactor">
    <cofactor evidence="7">
        <name>Zn(2+)</name>
        <dbReference type="ChEBI" id="CHEBI:29105"/>
    </cofactor>
    <text evidence="7">Binds 1 zinc ion per subunit.</text>
</comment>
<evidence type="ECO:0000256" key="5">
    <source>
        <dbReference type="ARBA" id="ARBA00022833"/>
    </source>
</evidence>
<evidence type="ECO:0000256" key="4">
    <source>
        <dbReference type="ARBA" id="ARBA00022723"/>
    </source>
</evidence>
<dbReference type="Gene3D" id="2.60.120.520">
    <property type="entry name" value="pectin degrading enzyme 5-keto 4- deoxyuronate isomerase, domain 1"/>
    <property type="match status" value="1"/>
</dbReference>
<dbReference type="Proteomes" id="UP000199283">
    <property type="component" value="Unassembled WGS sequence"/>
</dbReference>
<dbReference type="EC" id="5.3.1.17" evidence="7"/>
<dbReference type="OrthoDB" id="9770644at2"/>
<comment type="similarity">
    <text evidence="3 7">Belongs to the KduI family.</text>
</comment>
<comment type="catalytic activity">
    <reaction evidence="1 7">
        <text>5-dehydro-4-deoxy-D-glucuronate = 3-deoxy-D-glycero-2,5-hexodiulosonate</text>
        <dbReference type="Rhea" id="RHEA:23896"/>
        <dbReference type="ChEBI" id="CHEBI:17117"/>
        <dbReference type="ChEBI" id="CHEBI:29071"/>
        <dbReference type="EC" id="5.3.1.17"/>
    </reaction>
</comment>
<keyword evidence="5 7" id="KW-0862">Zinc</keyword>
<feature type="binding site" evidence="7">
    <location>
        <position position="194"/>
    </location>
    <ligand>
        <name>Zn(2+)</name>
        <dbReference type="ChEBI" id="CHEBI:29105"/>
    </ligand>
</feature>
<evidence type="ECO:0000256" key="7">
    <source>
        <dbReference type="HAMAP-Rule" id="MF_00687"/>
    </source>
</evidence>
<keyword evidence="9" id="KW-1185">Reference proteome</keyword>
<evidence type="ECO:0000256" key="3">
    <source>
        <dbReference type="ARBA" id="ARBA00008086"/>
    </source>
</evidence>
<dbReference type="PANTHER" id="PTHR38461">
    <property type="entry name" value="4-DEOXY-L-THREO-5-HEXOSULOSE-URONATE KETOL-ISOMERASE"/>
    <property type="match status" value="1"/>
</dbReference>
<dbReference type="SUPFAM" id="SSF51182">
    <property type="entry name" value="RmlC-like cupins"/>
    <property type="match status" value="1"/>
</dbReference>
<name>A0A1H7I697_9RHOB</name>
<dbReference type="GO" id="GO:0042840">
    <property type="term" value="P:D-glucuronate catabolic process"/>
    <property type="evidence" value="ECO:0007669"/>
    <property type="project" value="TreeGrafter"/>
</dbReference>
<feature type="binding site" evidence="7">
    <location>
        <position position="243"/>
    </location>
    <ligand>
        <name>Zn(2+)</name>
        <dbReference type="ChEBI" id="CHEBI:29105"/>
    </ligand>
</feature>
<dbReference type="EMBL" id="FNZQ01000001">
    <property type="protein sequence ID" value="SEK56085.1"/>
    <property type="molecule type" value="Genomic_DNA"/>
</dbReference>
<reference evidence="8 9" key="1">
    <citation type="submission" date="2016-10" db="EMBL/GenBank/DDBJ databases">
        <authorList>
            <person name="de Groot N.N."/>
        </authorList>
    </citation>
    <scope>NUCLEOTIDE SEQUENCE [LARGE SCALE GENOMIC DNA]</scope>
    <source>
        <strain evidence="8 9">DSM 14858</strain>
    </source>
</reference>
<dbReference type="Gene3D" id="2.60.120.10">
    <property type="entry name" value="Jelly Rolls"/>
    <property type="match status" value="1"/>
</dbReference>
<evidence type="ECO:0000256" key="2">
    <source>
        <dbReference type="ARBA" id="ARBA00005148"/>
    </source>
</evidence>
<dbReference type="InterPro" id="IPR007045">
    <property type="entry name" value="KduI"/>
</dbReference>
<dbReference type="InterPro" id="IPR014710">
    <property type="entry name" value="RmlC-like_jellyroll"/>
</dbReference>
<comment type="pathway">
    <text evidence="2 7">Glycan metabolism; pectin degradation; 2-dehydro-3-deoxy-D-gluconate from pectin: step 4/5.</text>
</comment>
<evidence type="ECO:0000313" key="8">
    <source>
        <dbReference type="EMBL" id="SEK56085.1"/>
    </source>
</evidence>
<dbReference type="PIRSF" id="PIRSF006625">
    <property type="entry name" value="KduI"/>
    <property type="match status" value="1"/>
</dbReference>
<comment type="function">
    <text evidence="7">Catalyzes the isomerization of 5-dehydro-4-deoxy-D-glucuronate to 3-deoxy-D-glycero-2,5-hexodiulosonate.</text>
</comment>
<dbReference type="CDD" id="cd20491">
    <property type="entry name" value="cupin_KduI_C"/>
    <property type="match status" value="1"/>
</dbReference>
<organism evidence="8 9">
    <name type="scientific">Jannaschia helgolandensis</name>
    <dbReference type="NCBI Taxonomy" id="188906"/>
    <lineage>
        <taxon>Bacteria</taxon>
        <taxon>Pseudomonadati</taxon>
        <taxon>Pseudomonadota</taxon>
        <taxon>Alphaproteobacteria</taxon>
        <taxon>Rhodobacterales</taxon>
        <taxon>Roseobacteraceae</taxon>
        <taxon>Jannaschia</taxon>
    </lineage>
</organism>
<dbReference type="STRING" id="188906.SAMN04488526_0888"/>
<dbReference type="AlphaFoldDB" id="A0A1H7I697"/>
<gene>
    <name evidence="7" type="primary">kduI</name>
    <name evidence="8" type="ORF">SAMN04488526_0888</name>
</gene>
<dbReference type="GO" id="GO:0045490">
    <property type="term" value="P:pectin catabolic process"/>
    <property type="evidence" value="ECO:0007669"/>
    <property type="project" value="UniProtKB-UniRule"/>
</dbReference>
<dbReference type="InterPro" id="IPR021120">
    <property type="entry name" value="KduI/IolB_isomerase"/>
</dbReference>
<keyword evidence="4 7" id="KW-0479">Metal-binding</keyword>
<dbReference type="GO" id="GO:0008270">
    <property type="term" value="F:zinc ion binding"/>
    <property type="evidence" value="ECO:0007669"/>
    <property type="project" value="UniProtKB-UniRule"/>
</dbReference>
<proteinExistence type="inferred from homology"/>
<protein>
    <recommendedName>
        <fullName evidence="7">4-deoxy-L-threo-5-hexosulose-uronate ketol-isomerase</fullName>
        <ecNumber evidence="7">5.3.1.17</ecNumber>
    </recommendedName>
    <alternativeName>
        <fullName evidence="7">5-keto-4-deoxyuronate isomerase</fullName>
    </alternativeName>
    <alternativeName>
        <fullName evidence="7">DKI isomerase</fullName>
    </alternativeName>
</protein>
<sequence length="276" mass="30513">MDIRQSCSPGETRGFDTTQLRTNYLIEDLFRAGEVSMTYSHLDRTVVGGVVPQAKPLLLKSEKQIGSPGFLDRREIGVVNIGGEGRVTADGTDYDLAWTDALYLPMGTADVAFSSTDAANPARFYFVSTPAHATHKAQKITADDAILLDLGTQSDANVRKLRQYIHPEVCASCQLVMGVTLIEDGSVWNTMPCHTHDRRSEAYLYFDMQPKTRVIHLMGEPQETRHLVVGNEQAILSPGWSIHSGCGTGRYGFVWSMAGDNQDFTDMDFVDMGDLR</sequence>
<dbReference type="GO" id="GO:0019698">
    <property type="term" value="P:D-galacturonate catabolic process"/>
    <property type="evidence" value="ECO:0007669"/>
    <property type="project" value="TreeGrafter"/>
</dbReference>
<dbReference type="InterPro" id="IPR027449">
    <property type="entry name" value="KduI_N"/>
</dbReference>
<dbReference type="GO" id="GO:0008697">
    <property type="term" value="F:4-deoxy-L-threo-5-hexosulose-uronate ketol-isomerase activity"/>
    <property type="evidence" value="ECO:0007669"/>
    <property type="project" value="UniProtKB-UniRule"/>
</dbReference>
<dbReference type="CDD" id="cd20294">
    <property type="entry name" value="cupin_KduI_N"/>
    <property type="match status" value="1"/>
</dbReference>
<evidence type="ECO:0000256" key="1">
    <source>
        <dbReference type="ARBA" id="ARBA00000552"/>
    </source>
</evidence>
<dbReference type="Pfam" id="PF04962">
    <property type="entry name" value="KduI"/>
    <property type="match status" value="1"/>
</dbReference>
<keyword evidence="6 7" id="KW-0413">Isomerase</keyword>
<feature type="binding site" evidence="7">
    <location>
        <position position="196"/>
    </location>
    <ligand>
        <name>Zn(2+)</name>
        <dbReference type="ChEBI" id="CHEBI:29105"/>
    </ligand>
</feature>
<dbReference type="InterPro" id="IPR011051">
    <property type="entry name" value="RmlC_Cupin_sf"/>
</dbReference>
<dbReference type="HAMAP" id="MF_00687">
    <property type="entry name" value="KduI"/>
    <property type="match status" value="1"/>
</dbReference>
<accession>A0A1H7I697</accession>
<dbReference type="UniPathway" id="UPA00545">
    <property type="reaction ID" value="UER00826"/>
</dbReference>